<dbReference type="EMBL" id="MQUC01000003">
    <property type="protein sequence ID" value="PRP66038.1"/>
    <property type="molecule type" value="Genomic_DNA"/>
</dbReference>
<dbReference type="OrthoDB" id="1435237at2"/>
<dbReference type="RefSeq" id="WP_105981892.1">
    <property type="nucleotide sequence ID" value="NZ_MQUC01000003.1"/>
</dbReference>
<accession>A0A2S9WRC6</accession>
<reference evidence="1 2" key="1">
    <citation type="submission" date="2016-11" db="EMBL/GenBank/DDBJ databases">
        <title>Trade-off between light-utilization and light-protection in marine flavobacteria.</title>
        <authorList>
            <person name="Kumagai Y."/>
        </authorList>
    </citation>
    <scope>NUCLEOTIDE SEQUENCE [LARGE SCALE GENOMIC DNA]</scope>
    <source>
        <strain evidence="1 2">JCM 17109</strain>
    </source>
</reference>
<dbReference type="Proteomes" id="UP000239532">
    <property type="component" value="Unassembled WGS sequence"/>
</dbReference>
<proteinExistence type="predicted"/>
<comment type="caution">
    <text evidence="1">The sequence shown here is derived from an EMBL/GenBank/DDBJ whole genome shotgun (WGS) entry which is preliminary data.</text>
</comment>
<dbReference type="PROSITE" id="PS51257">
    <property type="entry name" value="PROKAR_LIPOPROTEIN"/>
    <property type="match status" value="1"/>
</dbReference>
<evidence type="ECO:0000313" key="2">
    <source>
        <dbReference type="Proteomes" id="UP000239532"/>
    </source>
</evidence>
<protein>
    <submittedName>
        <fullName evidence="1">Uncharacterized protein</fullName>
    </submittedName>
</protein>
<keyword evidence="2" id="KW-1185">Reference proteome</keyword>
<evidence type="ECO:0000313" key="1">
    <source>
        <dbReference type="EMBL" id="PRP66038.1"/>
    </source>
</evidence>
<name>A0A2S9WRC6_9FLAO</name>
<gene>
    <name evidence="1" type="ORF">BST86_02535</name>
</gene>
<sequence>MRKLYLLFIVLSLSFISCDPLTDCIIPTRPELPSSIFNTAVAGQYYEHSLRAQVNNDPRDDSYVYYFTVTGLPRGMDYEQEGRRLFIFGNPSERGDYRIRVFLTVEPIFFTDDDGGILEDGDTLCEDSTSRDYTLSVR</sequence>
<dbReference type="AlphaFoldDB" id="A0A2S9WRC6"/>
<organism evidence="1 2">
    <name type="scientific">Nonlabens agnitus</name>
    <dbReference type="NCBI Taxonomy" id="870484"/>
    <lineage>
        <taxon>Bacteria</taxon>
        <taxon>Pseudomonadati</taxon>
        <taxon>Bacteroidota</taxon>
        <taxon>Flavobacteriia</taxon>
        <taxon>Flavobacteriales</taxon>
        <taxon>Flavobacteriaceae</taxon>
        <taxon>Nonlabens</taxon>
    </lineage>
</organism>